<dbReference type="SUPFAM" id="SSF57756">
    <property type="entry name" value="Retrovirus zinc finger-like domains"/>
    <property type="match status" value="1"/>
</dbReference>
<evidence type="ECO:0000313" key="3">
    <source>
        <dbReference type="EMBL" id="MCI92416.1"/>
    </source>
</evidence>
<dbReference type="GO" id="GO:0003676">
    <property type="term" value="F:nucleic acid binding"/>
    <property type="evidence" value="ECO:0007669"/>
    <property type="project" value="InterPro"/>
</dbReference>
<evidence type="ECO:0000313" key="4">
    <source>
        <dbReference type="Proteomes" id="UP000265520"/>
    </source>
</evidence>
<dbReference type="AlphaFoldDB" id="A0A392VW11"/>
<feature type="domain" description="CCHC-type" evidence="2">
    <location>
        <begin position="7"/>
        <end position="22"/>
    </location>
</feature>
<feature type="non-terminal residue" evidence="3">
    <location>
        <position position="55"/>
    </location>
</feature>
<dbReference type="PROSITE" id="PS50158">
    <property type="entry name" value="ZF_CCHC"/>
    <property type="match status" value="1"/>
</dbReference>
<sequence length="55" mass="5910">MKGKGVCYYCKQSSHMKNECPKWKSLGGAEVTMVSKGHVYTIEGGKATGDNSLIA</sequence>
<comment type="caution">
    <text evidence="3">The sequence shown here is derived from an EMBL/GenBank/DDBJ whole genome shotgun (WGS) entry which is preliminary data.</text>
</comment>
<dbReference type="SMART" id="SM00343">
    <property type="entry name" value="ZnF_C2HC"/>
    <property type="match status" value="1"/>
</dbReference>
<reference evidence="3 4" key="1">
    <citation type="journal article" date="2018" name="Front. Plant Sci.">
        <title>Red Clover (Trifolium pratense) and Zigzag Clover (T. medium) - A Picture of Genomic Similarities and Differences.</title>
        <authorList>
            <person name="Dluhosova J."/>
            <person name="Istvanek J."/>
            <person name="Nedelnik J."/>
            <person name="Repkova J."/>
        </authorList>
    </citation>
    <scope>NUCLEOTIDE SEQUENCE [LARGE SCALE GENOMIC DNA]</scope>
    <source>
        <strain evidence="4">cv. 10/8</strain>
        <tissue evidence="3">Leaf</tissue>
    </source>
</reference>
<protein>
    <recommendedName>
        <fullName evidence="2">CCHC-type domain-containing protein</fullName>
    </recommendedName>
</protein>
<dbReference type="EMBL" id="LXQA011300449">
    <property type="protein sequence ID" value="MCI92416.1"/>
    <property type="molecule type" value="Genomic_DNA"/>
</dbReference>
<evidence type="ECO:0000256" key="1">
    <source>
        <dbReference type="PROSITE-ProRule" id="PRU00047"/>
    </source>
</evidence>
<accession>A0A392VW11</accession>
<keyword evidence="4" id="KW-1185">Reference proteome</keyword>
<dbReference type="InterPro" id="IPR001878">
    <property type="entry name" value="Znf_CCHC"/>
</dbReference>
<keyword evidence="1" id="KW-0862">Zinc</keyword>
<name>A0A392VW11_9FABA</name>
<proteinExistence type="predicted"/>
<dbReference type="InterPro" id="IPR036875">
    <property type="entry name" value="Znf_CCHC_sf"/>
</dbReference>
<dbReference type="GO" id="GO:0008270">
    <property type="term" value="F:zinc ion binding"/>
    <property type="evidence" value="ECO:0007669"/>
    <property type="project" value="UniProtKB-KW"/>
</dbReference>
<keyword evidence="1" id="KW-0863">Zinc-finger</keyword>
<dbReference type="Gene3D" id="4.10.60.10">
    <property type="entry name" value="Zinc finger, CCHC-type"/>
    <property type="match status" value="1"/>
</dbReference>
<keyword evidence="1" id="KW-0479">Metal-binding</keyword>
<evidence type="ECO:0000259" key="2">
    <source>
        <dbReference type="PROSITE" id="PS50158"/>
    </source>
</evidence>
<organism evidence="3 4">
    <name type="scientific">Trifolium medium</name>
    <dbReference type="NCBI Taxonomy" id="97028"/>
    <lineage>
        <taxon>Eukaryota</taxon>
        <taxon>Viridiplantae</taxon>
        <taxon>Streptophyta</taxon>
        <taxon>Embryophyta</taxon>
        <taxon>Tracheophyta</taxon>
        <taxon>Spermatophyta</taxon>
        <taxon>Magnoliopsida</taxon>
        <taxon>eudicotyledons</taxon>
        <taxon>Gunneridae</taxon>
        <taxon>Pentapetalae</taxon>
        <taxon>rosids</taxon>
        <taxon>fabids</taxon>
        <taxon>Fabales</taxon>
        <taxon>Fabaceae</taxon>
        <taxon>Papilionoideae</taxon>
        <taxon>50 kb inversion clade</taxon>
        <taxon>NPAAA clade</taxon>
        <taxon>Hologalegina</taxon>
        <taxon>IRL clade</taxon>
        <taxon>Trifolieae</taxon>
        <taxon>Trifolium</taxon>
    </lineage>
</organism>
<dbReference type="Proteomes" id="UP000265520">
    <property type="component" value="Unassembled WGS sequence"/>
</dbReference>